<organism evidence="3 4">
    <name type="scientific">Prosthecobacter fluviatilis</name>
    <dbReference type="NCBI Taxonomy" id="445931"/>
    <lineage>
        <taxon>Bacteria</taxon>
        <taxon>Pseudomonadati</taxon>
        <taxon>Verrucomicrobiota</taxon>
        <taxon>Verrucomicrobiia</taxon>
        <taxon>Verrucomicrobiales</taxon>
        <taxon>Verrucomicrobiaceae</taxon>
        <taxon>Prosthecobacter</taxon>
    </lineage>
</organism>
<keyword evidence="4" id="KW-1185">Reference proteome</keyword>
<dbReference type="Gene3D" id="3.90.1580.10">
    <property type="entry name" value="paralog of FGE (formylglycine-generating enzyme)"/>
    <property type="match status" value="1"/>
</dbReference>
<protein>
    <submittedName>
        <fullName evidence="3">SUMF1/EgtB/PvdO family nonheme iron enzyme</fullName>
    </submittedName>
</protein>
<feature type="region of interest" description="Disordered" evidence="1">
    <location>
        <begin position="52"/>
        <end position="89"/>
    </location>
</feature>
<gene>
    <name evidence="3" type="ORF">ACFQDI_07180</name>
</gene>
<accession>A0ABW0KPH8</accession>
<dbReference type="InterPro" id="IPR016187">
    <property type="entry name" value="CTDL_fold"/>
</dbReference>
<proteinExistence type="predicted"/>
<dbReference type="Proteomes" id="UP001596052">
    <property type="component" value="Unassembled WGS sequence"/>
</dbReference>
<feature type="compositionally biased region" description="Low complexity" evidence="1">
    <location>
        <begin position="119"/>
        <end position="163"/>
    </location>
</feature>
<evidence type="ECO:0000313" key="3">
    <source>
        <dbReference type="EMBL" id="MFC5454626.1"/>
    </source>
</evidence>
<evidence type="ECO:0000259" key="2">
    <source>
        <dbReference type="Pfam" id="PF03781"/>
    </source>
</evidence>
<dbReference type="InterPro" id="IPR051043">
    <property type="entry name" value="Sulfatase_Mod_Factor_Kinase"/>
</dbReference>
<dbReference type="Pfam" id="PF03781">
    <property type="entry name" value="FGE-sulfatase"/>
    <property type="match status" value="1"/>
</dbReference>
<reference evidence="4" key="1">
    <citation type="journal article" date="2019" name="Int. J. Syst. Evol. Microbiol.">
        <title>The Global Catalogue of Microorganisms (GCM) 10K type strain sequencing project: providing services to taxonomists for standard genome sequencing and annotation.</title>
        <authorList>
            <consortium name="The Broad Institute Genomics Platform"/>
            <consortium name="The Broad Institute Genome Sequencing Center for Infectious Disease"/>
            <person name="Wu L."/>
            <person name="Ma J."/>
        </authorList>
    </citation>
    <scope>NUCLEOTIDE SEQUENCE [LARGE SCALE GENOMIC DNA]</scope>
    <source>
        <strain evidence="4">CGMCC 4.1469</strain>
    </source>
</reference>
<feature type="region of interest" description="Disordered" evidence="1">
    <location>
        <begin position="119"/>
        <end position="179"/>
    </location>
</feature>
<feature type="domain" description="Sulfatase-modifying factor enzyme-like" evidence="2">
    <location>
        <begin position="185"/>
        <end position="458"/>
    </location>
</feature>
<dbReference type="PANTHER" id="PTHR23150">
    <property type="entry name" value="SULFATASE MODIFYING FACTOR 1, 2"/>
    <property type="match status" value="1"/>
</dbReference>
<dbReference type="InterPro" id="IPR042095">
    <property type="entry name" value="SUMF_sf"/>
</dbReference>
<dbReference type="PANTHER" id="PTHR23150:SF19">
    <property type="entry name" value="FORMYLGLYCINE-GENERATING ENZYME"/>
    <property type="match status" value="1"/>
</dbReference>
<dbReference type="RefSeq" id="WP_377164895.1">
    <property type="nucleotide sequence ID" value="NZ_JBHSMQ010000002.1"/>
</dbReference>
<comment type="caution">
    <text evidence="3">The sequence shown here is derived from an EMBL/GenBank/DDBJ whole genome shotgun (WGS) entry which is preliminary data.</text>
</comment>
<name>A0ABW0KPH8_9BACT</name>
<dbReference type="SUPFAM" id="SSF56436">
    <property type="entry name" value="C-type lectin-like"/>
    <property type="match status" value="1"/>
</dbReference>
<dbReference type="InterPro" id="IPR005532">
    <property type="entry name" value="SUMF_dom"/>
</dbReference>
<sequence>MSFACTEKSCSEVFKGRPQVSMPYRNDAAVSDYPQKAIDAGRQAGWLRYHETQHQDNPSSPEPEQETHEVAWGNERPFYSRPSRRNRRAQPLPKWVTDAGFLVAAFAGYLLGLSHGIPTATAQQSSPQQAVPTATAQQSSPQPAVPTATAQQSSPQPAAPAASEKQTDSPKAATLSAPVPRSQIQMVALKGGTFSMGDSLDGLKDARPHQVSVAPLLMAKHEVNLELWETVMLWGRSHGYSDLPDGSGKAHDHPVHGISWTDAVKWCNALSEKEGLTPCYYTETTWRNVARKGMVDIGNQHVNWAANGYRLPTEAEWEFAARGGLADNRFPWGDEIRHEQANYHGSHLISYDKSRHDGTAAHLMSSPPYTAATGSYQSNGYGLHDMAGNVAEWCWDFYDPDYGDAVPALENPHGPDKGKNCVVRGGSWRHTAADARCASRFSLPGELGAIYVGFRVVRGL</sequence>
<dbReference type="EMBL" id="JBHSMQ010000002">
    <property type="protein sequence ID" value="MFC5454626.1"/>
    <property type="molecule type" value="Genomic_DNA"/>
</dbReference>
<evidence type="ECO:0000313" key="4">
    <source>
        <dbReference type="Proteomes" id="UP001596052"/>
    </source>
</evidence>
<evidence type="ECO:0000256" key="1">
    <source>
        <dbReference type="SAM" id="MobiDB-lite"/>
    </source>
</evidence>